<dbReference type="GO" id="GO:0016787">
    <property type="term" value="F:hydrolase activity"/>
    <property type="evidence" value="ECO:0007669"/>
    <property type="project" value="UniProtKB-KW"/>
</dbReference>
<keyword evidence="1" id="KW-0732">Signal</keyword>
<keyword evidence="4" id="KW-1185">Reference proteome</keyword>
<dbReference type="InterPro" id="IPR029052">
    <property type="entry name" value="Metallo-depent_PP-like"/>
</dbReference>
<comment type="caution">
    <text evidence="3">The sequence shown here is derived from an EMBL/GenBank/DDBJ whole genome shotgun (WGS) entry which is preliminary data.</text>
</comment>
<gene>
    <name evidence="3" type="ORF">ACFS1K_03055</name>
</gene>
<sequence>MPNFKTILISGLALLIGMSCFSQKIDNPYNPEPKMERLRAEKGKKPTKMHFLVFGDSKGSIHFPDVLKRADMLQPDFCITTADLVNRGAGDQGKVDYKTLDEDGGWFMRKYPMWPTVGNHEESGGEDGIENFSNFFGMEKEMYSFTYGNAKFIALPWPKVKDDPKKLRWLKRELRKAKGKHIFVYKHRPHYTLGSKSYDDVEGEETATTKLYDKYNVTAVFSGHDHIYHRTKRKNTTYIISAGAGASIYKLKREKDAITGDAYYGKRTDEDLKEGVAPYKFHAMDGTVTDIPEAMYYVLSVKIDGEKVSIQMIDEKTGKVWDEAAIK</sequence>
<evidence type="ECO:0000259" key="2">
    <source>
        <dbReference type="Pfam" id="PF00149"/>
    </source>
</evidence>
<dbReference type="EMBL" id="JBHUOK010000004">
    <property type="protein sequence ID" value="MFD2788734.1"/>
    <property type="molecule type" value="Genomic_DNA"/>
</dbReference>
<feature type="domain" description="Calcineurin-like phosphoesterase" evidence="2">
    <location>
        <begin position="49"/>
        <end position="228"/>
    </location>
</feature>
<evidence type="ECO:0000256" key="1">
    <source>
        <dbReference type="SAM" id="SignalP"/>
    </source>
</evidence>
<dbReference type="SUPFAM" id="SSF56300">
    <property type="entry name" value="Metallo-dependent phosphatases"/>
    <property type="match status" value="1"/>
</dbReference>
<protein>
    <submittedName>
        <fullName evidence="3">Metallophosphoesterase family protein</fullName>
        <ecNumber evidence="3">3.1.-.-</ecNumber>
    </submittedName>
</protein>
<evidence type="ECO:0000313" key="4">
    <source>
        <dbReference type="Proteomes" id="UP001597532"/>
    </source>
</evidence>
<dbReference type="EC" id="3.1.-.-" evidence="3"/>
<dbReference type="Proteomes" id="UP001597532">
    <property type="component" value="Unassembled WGS sequence"/>
</dbReference>
<dbReference type="RefSeq" id="WP_251806864.1">
    <property type="nucleotide sequence ID" value="NZ_CP166679.1"/>
</dbReference>
<feature type="signal peptide" evidence="1">
    <location>
        <begin position="1"/>
        <end position="24"/>
    </location>
</feature>
<dbReference type="PANTHER" id="PTHR43143:SF1">
    <property type="entry name" value="SERINE_THREONINE-PROTEIN PHOSPHATASE CPPED1"/>
    <property type="match status" value="1"/>
</dbReference>
<evidence type="ECO:0000313" key="3">
    <source>
        <dbReference type="EMBL" id="MFD2788734.1"/>
    </source>
</evidence>
<dbReference type="InterPro" id="IPR051918">
    <property type="entry name" value="STPP_CPPED1"/>
</dbReference>
<organism evidence="3 4">
    <name type="scientific">Arenibacter antarcticus</name>
    <dbReference type="NCBI Taxonomy" id="2040469"/>
    <lineage>
        <taxon>Bacteria</taxon>
        <taxon>Pseudomonadati</taxon>
        <taxon>Bacteroidota</taxon>
        <taxon>Flavobacteriia</taxon>
        <taxon>Flavobacteriales</taxon>
        <taxon>Flavobacteriaceae</taxon>
        <taxon>Arenibacter</taxon>
    </lineage>
</organism>
<keyword evidence="3" id="KW-0378">Hydrolase</keyword>
<name>A0ABW5VC85_9FLAO</name>
<dbReference type="Pfam" id="PF00149">
    <property type="entry name" value="Metallophos"/>
    <property type="match status" value="1"/>
</dbReference>
<feature type="chain" id="PRO_5046401541" evidence="1">
    <location>
        <begin position="25"/>
        <end position="327"/>
    </location>
</feature>
<reference evidence="4" key="1">
    <citation type="journal article" date="2019" name="Int. J. Syst. Evol. Microbiol.">
        <title>The Global Catalogue of Microorganisms (GCM) 10K type strain sequencing project: providing services to taxonomists for standard genome sequencing and annotation.</title>
        <authorList>
            <consortium name="The Broad Institute Genomics Platform"/>
            <consortium name="The Broad Institute Genome Sequencing Center for Infectious Disease"/>
            <person name="Wu L."/>
            <person name="Ma J."/>
        </authorList>
    </citation>
    <scope>NUCLEOTIDE SEQUENCE [LARGE SCALE GENOMIC DNA]</scope>
    <source>
        <strain evidence="4">KCTC 52924</strain>
    </source>
</reference>
<dbReference type="Gene3D" id="3.60.21.10">
    <property type="match status" value="1"/>
</dbReference>
<accession>A0ABW5VC85</accession>
<dbReference type="InterPro" id="IPR004843">
    <property type="entry name" value="Calcineurin-like_PHP"/>
</dbReference>
<dbReference type="PANTHER" id="PTHR43143">
    <property type="entry name" value="METALLOPHOSPHOESTERASE, CALCINEURIN SUPERFAMILY"/>
    <property type="match status" value="1"/>
</dbReference>
<dbReference type="PROSITE" id="PS51257">
    <property type="entry name" value="PROKAR_LIPOPROTEIN"/>
    <property type="match status" value="1"/>
</dbReference>
<proteinExistence type="predicted"/>